<evidence type="ECO:0000313" key="1">
    <source>
        <dbReference type="EMBL" id="QDA31965.1"/>
    </source>
</evidence>
<dbReference type="GeneID" id="40475636"/>
<proteinExistence type="predicted"/>
<dbReference type="AlphaFoldDB" id="A0A4Y5SMG4"/>
<name>A0A4Y5SMG4_9EURY</name>
<organism evidence="1 2">
    <name type="scientific">Thermococcus indicus</name>
    <dbReference type="NCBI Taxonomy" id="2586643"/>
    <lineage>
        <taxon>Archaea</taxon>
        <taxon>Methanobacteriati</taxon>
        <taxon>Methanobacteriota</taxon>
        <taxon>Thermococci</taxon>
        <taxon>Thermococcales</taxon>
        <taxon>Thermococcaceae</taxon>
        <taxon>Thermococcus</taxon>
    </lineage>
</organism>
<dbReference type="EMBL" id="CP040846">
    <property type="protein sequence ID" value="QDA31965.1"/>
    <property type="molecule type" value="Genomic_DNA"/>
</dbReference>
<dbReference type="KEGG" id="tic:FH039_10590"/>
<protein>
    <submittedName>
        <fullName evidence="1">Uncharacterized protein</fullName>
    </submittedName>
</protein>
<gene>
    <name evidence="1" type="ORF">FH039_10590</name>
</gene>
<dbReference type="OrthoDB" id="101828at2157"/>
<dbReference type="RefSeq" id="WP_139681291.1">
    <property type="nucleotide sequence ID" value="NZ_CP040846.1"/>
</dbReference>
<accession>A0A4Y5SMG4</accession>
<reference evidence="1 2" key="1">
    <citation type="submission" date="2019-06" db="EMBL/GenBank/DDBJ databases">
        <title>Thermococcus indicus sp. nov., a Fe(III)-reducing hyperthermophilic archaeon isolated from the Onnuri vent field of the Central Indian Ocean ridge.</title>
        <authorList>
            <person name="Lim J.K."/>
            <person name="Kim Y.J."/>
            <person name="Kwon K.K."/>
        </authorList>
    </citation>
    <scope>NUCLEOTIDE SEQUENCE [LARGE SCALE GENOMIC DNA]</scope>
    <source>
        <strain evidence="1 2">IOH1</strain>
    </source>
</reference>
<keyword evidence="2" id="KW-1185">Reference proteome</keyword>
<evidence type="ECO:0000313" key="2">
    <source>
        <dbReference type="Proteomes" id="UP000306007"/>
    </source>
</evidence>
<dbReference type="Proteomes" id="UP000306007">
    <property type="component" value="Chromosome"/>
</dbReference>
<sequence length="69" mass="8136">MPVWKMEITVRVRVPEGTDRKIIGELVEIFTRAQALKSLAMGRKSVEREKASWRELREYLEEYRDLGGQ</sequence>